<organism evidence="2 3">
    <name type="scientific">Pseudomonas arsenicoxydans</name>
    <dbReference type="NCBI Taxonomy" id="702115"/>
    <lineage>
        <taxon>Bacteria</taxon>
        <taxon>Pseudomonadati</taxon>
        <taxon>Pseudomonadota</taxon>
        <taxon>Gammaproteobacteria</taxon>
        <taxon>Pseudomonadales</taxon>
        <taxon>Pseudomonadaceae</taxon>
        <taxon>Pseudomonas</taxon>
    </lineage>
</organism>
<sequence>MTNDDEVFFVLLTGGLFFGLGLIFILGQLYLACFQLKKIIDHLSNSHGVLLRKTVMRQGVFGVYFMLISVGAFFVFPSKSIKCGNLDRNDYLNFPRGLLNLIRLFYVAGLGGGVAMFVLFFGGKYMGWIE</sequence>
<proteinExistence type="predicted"/>
<dbReference type="EMBL" id="RCZE01000006">
    <property type="protein sequence ID" value="TPG77528.1"/>
    <property type="molecule type" value="Genomic_DNA"/>
</dbReference>
<protein>
    <submittedName>
        <fullName evidence="2">Uncharacterized protein</fullName>
    </submittedName>
</protein>
<reference evidence="2 3" key="1">
    <citation type="journal article" date="2019" name="Environ. Microbiol.">
        <title>Species interactions and distinct microbial communities in high Arctic permafrost affected cryosols are associated with the CH4 and CO2 gas fluxes.</title>
        <authorList>
            <person name="Altshuler I."/>
            <person name="Hamel J."/>
            <person name="Turney S."/>
            <person name="Magnuson E."/>
            <person name="Levesque R."/>
            <person name="Greer C."/>
            <person name="Whyte L.G."/>
        </authorList>
    </citation>
    <scope>NUCLEOTIDE SEQUENCE [LARGE SCALE GENOMIC DNA]</scope>
    <source>
        <strain evidence="2 3">E3</strain>
    </source>
</reference>
<keyword evidence="1" id="KW-0472">Membrane</keyword>
<dbReference type="Proteomes" id="UP000317933">
    <property type="component" value="Unassembled WGS sequence"/>
</dbReference>
<evidence type="ECO:0000313" key="2">
    <source>
        <dbReference type="EMBL" id="TPG77528.1"/>
    </source>
</evidence>
<gene>
    <name evidence="2" type="ORF">EAH78_15190</name>
</gene>
<keyword evidence="1" id="KW-1133">Transmembrane helix</keyword>
<evidence type="ECO:0000313" key="3">
    <source>
        <dbReference type="Proteomes" id="UP000317933"/>
    </source>
</evidence>
<evidence type="ECO:0000256" key="1">
    <source>
        <dbReference type="SAM" id="Phobius"/>
    </source>
</evidence>
<feature type="transmembrane region" description="Helical" evidence="1">
    <location>
        <begin position="55"/>
        <end position="77"/>
    </location>
</feature>
<feature type="transmembrane region" description="Helical" evidence="1">
    <location>
        <begin position="6"/>
        <end position="34"/>
    </location>
</feature>
<name>A0A502HWG6_9PSED</name>
<comment type="caution">
    <text evidence="2">The sequence shown here is derived from an EMBL/GenBank/DDBJ whole genome shotgun (WGS) entry which is preliminary data.</text>
</comment>
<dbReference type="AlphaFoldDB" id="A0A502HWG6"/>
<accession>A0A502HWG6</accession>
<dbReference type="RefSeq" id="WP_140668238.1">
    <property type="nucleotide sequence ID" value="NZ_RCZE01000006.1"/>
</dbReference>
<keyword evidence="1" id="KW-0812">Transmembrane</keyword>
<feature type="transmembrane region" description="Helical" evidence="1">
    <location>
        <begin position="97"/>
        <end position="121"/>
    </location>
</feature>